<dbReference type="Proteomes" id="UP001521222">
    <property type="component" value="Unassembled WGS sequence"/>
</dbReference>
<evidence type="ECO:0000313" key="3">
    <source>
        <dbReference type="Proteomes" id="UP001521222"/>
    </source>
</evidence>
<keyword evidence="1" id="KW-0472">Membrane</keyword>
<protein>
    <submittedName>
        <fullName evidence="2">Uncharacterized protein</fullName>
    </submittedName>
</protein>
<evidence type="ECO:0000313" key="2">
    <source>
        <dbReference type="EMBL" id="KAL1609192.1"/>
    </source>
</evidence>
<organism evidence="2 3">
    <name type="scientific">Nothophoma quercina</name>
    <dbReference type="NCBI Taxonomy" id="749835"/>
    <lineage>
        <taxon>Eukaryota</taxon>
        <taxon>Fungi</taxon>
        <taxon>Dikarya</taxon>
        <taxon>Ascomycota</taxon>
        <taxon>Pezizomycotina</taxon>
        <taxon>Dothideomycetes</taxon>
        <taxon>Pleosporomycetidae</taxon>
        <taxon>Pleosporales</taxon>
        <taxon>Pleosporineae</taxon>
        <taxon>Didymellaceae</taxon>
        <taxon>Nothophoma</taxon>
    </lineage>
</organism>
<dbReference type="EMBL" id="JAKIXB020000004">
    <property type="protein sequence ID" value="KAL1609192.1"/>
    <property type="molecule type" value="Genomic_DNA"/>
</dbReference>
<evidence type="ECO:0000256" key="1">
    <source>
        <dbReference type="SAM" id="Phobius"/>
    </source>
</evidence>
<sequence length="595" mass="66238">MTDTVKLWWAWRTFSGAASVFSSLAVDSRNLVVLVDSPGCGWASIQRIFAGEYVYPVKAASAPYASQCYNATTVNGTLPALCNVFLQRELPFDTRKVPCPLGDEVCQDTPGIEFDTGLIDVGSAFGLDLTTSDRVQYRKKTTCGILAFKRPYVQGVRDSLGPQGQPTGNVSTSPRSLKFQYGTKFPSGTLNTTFALDLNGAYYLQDYTLHDPKAPVGASFSPIADLKRENSTLVLIYVGSNSVSYNNPVNDPFFNATQPIDATFVNAGGELVEKPVYISNHEGQFMGCRDQYQFCFARSGKEDYCTDLNELPLSVYLGNLPLPANIDFSMFPGANGIQRTILRLLATSSYAFNMATVPTDLLTGSLENPDKEEGLPDDQWIRELTRWQRQILASLQVAFLDYAIGPENRDTAAGVHIAPENEFEKQLCGMQKMRKSGDVVNINVFGLSFITTFSLFVALLDLFILRIMVYLTRFRRALGPRIDRWIQDGVWQLQRRAYEGEGYRGWTDLEDDIPLTYEKKLKDLPILWLPGKSPALRQLDFDLRDPAINYGDTFDSTGMFAASQPKKTSTIRTVEMDPVQGEEGLGLGLLGRFRR</sequence>
<accession>A0ABR3RYX6</accession>
<reference evidence="2 3" key="1">
    <citation type="submission" date="2024-02" db="EMBL/GenBank/DDBJ databases">
        <title>De novo assembly and annotation of 12 fungi associated with fruit tree decline syndrome in Ontario, Canada.</title>
        <authorList>
            <person name="Sulman M."/>
            <person name="Ellouze W."/>
            <person name="Ilyukhin E."/>
        </authorList>
    </citation>
    <scope>NUCLEOTIDE SEQUENCE [LARGE SCALE GENOMIC DNA]</scope>
    <source>
        <strain evidence="2 3">M97-236</strain>
    </source>
</reference>
<feature type="transmembrane region" description="Helical" evidence="1">
    <location>
        <begin position="444"/>
        <end position="471"/>
    </location>
</feature>
<comment type="caution">
    <text evidence="2">The sequence shown here is derived from an EMBL/GenBank/DDBJ whole genome shotgun (WGS) entry which is preliminary data.</text>
</comment>
<keyword evidence="3" id="KW-1185">Reference proteome</keyword>
<proteinExistence type="predicted"/>
<gene>
    <name evidence="2" type="ORF">SLS59_001556</name>
</gene>
<keyword evidence="1" id="KW-1133">Transmembrane helix</keyword>
<keyword evidence="1" id="KW-0812">Transmembrane</keyword>
<name>A0ABR3RYX6_9PLEO</name>